<proteinExistence type="predicted"/>
<dbReference type="Pfam" id="PF13958">
    <property type="entry name" value="ToxN_toxin"/>
    <property type="match status" value="1"/>
</dbReference>
<name>A0A3S8SEA8_LACHE</name>
<dbReference type="GO" id="GO:0004521">
    <property type="term" value="F:RNA endonuclease activity"/>
    <property type="evidence" value="ECO:0007669"/>
    <property type="project" value="InterPro"/>
</dbReference>
<dbReference type="InterPro" id="IPR025911">
    <property type="entry name" value="ToxN/AbiQ_toxin"/>
</dbReference>
<evidence type="ECO:0000313" key="2">
    <source>
        <dbReference type="Proteomes" id="UP000267945"/>
    </source>
</evidence>
<dbReference type="Gene3D" id="3.10.129.130">
    <property type="match status" value="1"/>
</dbReference>
<accession>A0A3S8SEA8</accession>
<dbReference type="AlphaFoldDB" id="A0A3S8SEA8"/>
<protein>
    <submittedName>
        <fullName evidence="1">Uncharacterized protein</fullName>
    </submittedName>
</protein>
<dbReference type="EMBL" id="CP019581">
    <property type="protein sequence ID" value="AZK92137.1"/>
    <property type="molecule type" value="Genomic_DNA"/>
</dbReference>
<dbReference type="GeneID" id="99758048"/>
<dbReference type="InterPro" id="IPR053735">
    <property type="entry name" value="Type_III_TA_endoRNase"/>
</dbReference>
<dbReference type="Proteomes" id="UP000267945">
    <property type="component" value="Chromosome"/>
</dbReference>
<sequence length="167" mass="19960">MNEQLKLYNINPSYVDQLHNLDYRVEKHHGKHSKPYLGIILKINNIHYFVPLSSPKPKHKHMYESLTFVKITNRSQLLSVLNINNMIPVPIGFYHKIDINKISDLKYRDLLNAEQIACRKKARRIIKNAKLIHKFICYEPERHKNINKFCCDFNKLEKYCRKISKEN</sequence>
<gene>
    <name evidence="1" type="ORF">LH5_01911</name>
</gene>
<organism evidence="1 2">
    <name type="scientific">Lactobacillus helveticus</name>
    <name type="common">Lactobacillus suntoryeus</name>
    <dbReference type="NCBI Taxonomy" id="1587"/>
    <lineage>
        <taxon>Bacteria</taxon>
        <taxon>Bacillati</taxon>
        <taxon>Bacillota</taxon>
        <taxon>Bacilli</taxon>
        <taxon>Lactobacillales</taxon>
        <taxon>Lactobacillaceae</taxon>
        <taxon>Lactobacillus</taxon>
    </lineage>
</organism>
<evidence type="ECO:0000313" key="1">
    <source>
        <dbReference type="EMBL" id="AZK92137.1"/>
    </source>
</evidence>
<dbReference type="RefSeq" id="WP_014918282.1">
    <property type="nucleotide sequence ID" value="NZ_CP019581.1"/>
</dbReference>
<dbReference type="GO" id="GO:0003723">
    <property type="term" value="F:RNA binding"/>
    <property type="evidence" value="ECO:0007669"/>
    <property type="project" value="InterPro"/>
</dbReference>
<reference evidence="1 2" key="1">
    <citation type="submission" date="2017-02" db="EMBL/GenBank/DDBJ databases">
        <title>Complete genome sequence of Lactobacillus helveticus.</title>
        <authorList>
            <person name="Kim J.F."/>
            <person name="Chung Y."/>
            <person name="Kwak M."/>
        </authorList>
    </citation>
    <scope>NUCLEOTIDE SEQUENCE [LARGE SCALE GENOMIC DNA]</scope>
    <source>
        <strain evidence="1 2">LH5</strain>
    </source>
</reference>